<evidence type="ECO:0000256" key="1">
    <source>
        <dbReference type="SAM" id="MobiDB-lite"/>
    </source>
</evidence>
<dbReference type="AlphaFoldDB" id="A0A7R9BCF5"/>
<feature type="domain" description="PTHB1 C-terminal helix bundle" evidence="6">
    <location>
        <begin position="727"/>
        <end position="815"/>
    </location>
</feature>
<protein>
    <recommendedName>
        <fullName evidence="9">PTHB1</fullName>
    </recommendedName>
</protein>
<dbReference type="Pfam" id="PF14728">
    <property type="entry name" value="PTHB1_GAE"/>
    <property type="match status" value="1"/>
</dbReference>
<evidence type="ECO:0008006" key="9">
    <source>
        <dbReference type="Google" id="ProtNLM"/>
    </source>
</evidence>
<evidence type="ECO:0000259" key="3">
    <source>
        <dbReference type="Pfam" id="PF14728"/>
    </source>
</evidence>
<dbReference type="EMBL" id="OA882083">
    <property type="protein sequence ID" value="CAD7272579.1"/>
    <property type="molecule type" value="Genomic_DNA"/>
</dbReference>
<evidence type="ECO:0000313" key="7">
    <source>
        <dbReference type="EMBL" id="CAD7272579.1"/>
    </source>
</evidence>
<keyword evidence="8" id="KW-1185">Reference proteome</keyword>
<proteinExistence type="predicted"/>
<dbReference type="PANTHER" id="PTHR20991:SF0">
    <property type="entry name" value="PROTEIN PTHB1"/>
    <property type="match status" value="1"/>
</dbReference>
<feature type="domain" description="PTHB1 platform" evidence="4">
    <location>
        <begin position="516"/>
        <end position="614"/>
    </location>
</feature>
<dbReference type="Pfam" id="PF23338">
    <property type="entry name" value="PTHB1_hp"/>
    <property type="match status" value="1"/>
</dbReference>
<dbReference type="InterPro" id="IPR028073">
    <property type="entry name" value="PHTB1_N_dom"/>
</dbReference>
<dbReference type="InterPro" id="IPR055362">
    <property type="entry name" value="PTHB1_pf_dom"/>
</dbReference>
<dbReference type="InterPro" id="IPR028074">
    <property type="entry name" value="PHTB1_GAE_dom"/>
</dbReference>
<dbReference type="PANTHER" id="PTHR20991">
    <property type="entry name" value="PARATHYROID HORMONE-RESPONSIVE B1 GENE"/>
    <property type="match status" value="1"/>
</dbReference>
<dbReference type="OrthoDB" id="6354191at2759"/>
<sequence>MSIFKAREWLTVHVGSEEEFGPDSVLVANIDNNGNGHQRVIVGGFQGSLAILGPSWRTGDDADVLPSPDEIILETILDAPVLKVAFGKFSAAVDKSCLAVLHPRKVCVYFVMPADGNVAYGKQYTLSLSYQHNLDRNAFTFTHGPFGGVKGKDFLCVLSLDGTLTVFEQETHAFSRFLPNFLLPGPIVYLNTIDAFVVASSDFGIECYKYKSLAIPTSLYNPEVLAAKRLNADWVYNFGEQVLDLKLVEFEAKTVIVALCDRSLYAIEDYGVLRFAKSFEYAPIAFTLYAHDYEDTVMTLVASAVTQTLLVYKENVLKWMCQLPFTPIAITRGDFSGLRGSIVAVSDVGCCVCCYLGTDPSLFVAPALDTRDIDYGSADEELKELHKAIRDASKSTHGQLLSNRKEKELFATWSILNEICVCQYETAIEDGVMIGAKITLSSPLPLNSVRLAIDVPRPLAVSKEVFAIPSLKDEWMTEVDFYQCNAFLPSSMEATIVVTYSSGSAPRVERSKMKLPLTLVGKAVCPVREADYKITLATSQTFVNLCAIFNEFEVVEGSSATAFAFQFFCGPTVTVLASKNSQKYRLQSDDLPALWLLVDVLVSRVEAKFASQKEDVCSFASTLPLHEVYLEMDAHFEAKMRFEASKATLGQRAGQFRAIQRRLLIQLREKTPVPLTNLDSILEGTFQQIVELEKDVRMQENRVYQCISRLACCLNLLLLLVKIMTRMDEDEYRILISAIVPPMRAGGSQAWEALTDTTLVHLLKTQLNKTGVTAKQGLESVSALVASAGVQGNSKFDLKDLPKLKKHLAAVFDKLQKGGRVSNDLKVKSGKEANPFMLEAFDRDGTDDQEASVPKATRLGSAKGRISSGVRRNLSATIAESDLEIPPALPDEPDESKAGDW</sequence>
<name>A0A7R9BCF5_9CRUS</name>
<feature type="domain" description="PTHB1 hairpin" evidence="5">
    <location>
        <begin position="623"/>
        <end position="724"/>
    </location>
</feature>
<evidence type="ECO:0000259" key="2">
    <source>
        <dbReference type="Pfam" id="PF14727"/>
    </source>
</evidence>
<dbReference type="GO" id="GO:0034464">
    <property type="term" value="C:BBSome"/>
    <property type="evidence" value="ECO:0007669"/>
    <property type="project" value="InterPro"/>
</dbReference>
<dbReference type="GO" id="GO:0016020">
    <property type="term" value="C:membrane"/>
    <property type="evidence" value="ECO:0007669"/>
    <property type="project" value="TreeGrafter"/>
</dbReference>
<dbReference type="Pfam" id="PF14727">
    <property type="entry name" value="PHTB1_N"/>
    <property type="match status" value="1"/>
</dbReference>
<dbReference type="Proteomes" id="UP000678499">
    <property type="component" value="Unassembled WGS sequence"/>
</dbReference>
<dbReference type="InterPro" id="IPR055363">
    <property type="entry name" value="PTHB1_hp_dom"/>
</dbReference>
<feature type="domain" description="PTHB1 GAE" evidence="3">
    <location>
        <begin position="436"/>
        <end position="509"/>
    </location>
</feature>
<evidence type="ECO:0000259" key="6">
    <source>
        <dbReference type="Pfam" id="PF23339"/>
    </source>
</evidence>
<reference evidence="7" key="1">
    <citation type="submission" date="2020-11" db="EMBL/GenBank/DDBJ databases">
        <authorList>
            <person name="Tran Van P."/>
        </authorList>
    </citation>
    <scope>NUCLEOTIDE SEQUENCE</scope>
</reference>
<organism evidence="7">
    <name type="scientific">Notodromas monacha</name>
    <dbReference type="NCBI Taxonomy" id="399045"/>
    <lineage>
        <taxon>Eukaryota</taxon>
        <taxon>Metazoa</taxon>
        <taxon>Ecdysozoa</taxon>
        <taxon>Arthropoda</taxon>
        <taxon>Crustacea</taxon>
        <taxon>Oligostraca</taxon>
        <taxon>Ostracoda</taxon>
        <taxon>Podocopa</taxon>
        <taxon>Podocopida</taxon>
        <taxon>Cypridocopina</taxon>
        <taxon>Cypridoidea</taxon>
        <taxon>Cyprididae</taxon>
        <taxon>Notodromas</taxon>
    </lineage>
</organism>
<dbReference type="Pfam" id="PF23339">
    <property type="entry name" value="PTHB1_CtH"/>
    <property type="match status" value="1"/>
</dbReference>
<dbReference type="InterPro" id="IPR055364">
    <property type="entry name" value="PTHB1_CtH_dom"/>
</dbReference>
<feature type="region of interest" description="Disordered" evidence="1">
    <location>
        <begin position="880"/>
        <end position="901"/>
    </location>
</feature>
<evidence type="ECO:0000313" key="8">
    <source>
        <dbReference type="Proteomes" id="UP000678499"/>
    </source>
</evidence>
<dbReference type="InterPro" id="IPR026511">
    <property type="entry name" value="PTHB1"/>
</dbReference>
<evidence type="ECO:0000259" key="5">
    <source>
        <dbReference type="Pfam" id="PF23338"/>
    </source>
</evidence>
<feature type="domain" description="PTHB1 N-terminal" evidence="2">
    <location>
        <begin position="1"/>
        <end position="360"/>
    </location>
</feature>
<dbReference type="GO" id="GO:0060271">
    <property type="term" value="P:cilium assembly"/>
    <property type="evidence" value="ECO:0007669"/>
    <property type="project" value="TreeGrafter"/>
</dbReference>
<dbReference type="EMBL" id="CAJPEX010000046">
    <property type="protein sequence ID" value="CAG0912731.1"/>
    <property type="molecule type" value="Genomic_DNA"/>
</dbReference>
<dbReference type="Pfam" id="PF23337">
    <property type="entry name" value="PTHB1_pf"/>
    <property type="match status" value="1"/>
</dbReference>
<gene>
    <name evidence="7" type="ORF">NMOB1V02_LOCUS508</name>
</gene>
<evidence type="ECO:0000259" key="4">
    <source>
        <dbReference type="Pfam" id="PF23337"/>
    </source>
</evidence>
<accession>A0A7R9BCF5</accession>